<reference evidence="2" key="1">
    <citation type="journal article" date="2014" name="Nat. Genet.">
        <title>Genome and transcriptome of the porcine whipworm Trichuris suis.</title>
        <authorList>
            <person name="Jex A.R."/>
            <person name="Nejsum P."/>
            <person name="Schwarz E.M."/>
            <person name="Hu L."/>
            <person name="Young N.D."/>
            <person name="Hall R.S."/>
            <person name="Korhonen P.K."/>
            <person name="Liao S."/>
            <person name="Thamsborg S."/>
            <person name="Xia J."/>
            <person name="Xu P."/>
            <person name="Wang S."/>
            <person name="Scheerlinck J.P."/>
            <person name="Hofmann A."/>
            <person name="Sternberg P.W."/>
            <person name="Wang J."/>
            <person name="Gasser R.B."/>
        </authorList>
    </citation>
    <scope>NUCLEOTIDE SEQUENCE [LARGE SCALE GENOMIC DNA]</scope>
    <source>
        <strain evidence="2">DCEP-RM93F</strain>
    </source>
</reference>
<evidence type="ECO:0000313" key="2">
    <source>
        <dbReference type="EMBL" id="KFD63293.1"/>
    </source>
</evidence>
<dbReference type="Proteomes" id="UP000030758">
    <property type="component" value="Unassembled WGS sequence"/>
</dbReference>
<name>A0A085N1E7_9BILA</name>
<dbReference type="AlphaFoldDB" id="A0A085N1E7"/>
<sequence>MNDFFYQCTQLEHLTIEPYQVCLDSEFCCGVTMKRQEEVNILEAPLILFNMLTLPSVPSWAQQFEIRKVEELAFMGFHMTL</sequence>
<proteinExistence type="predicted"/>
<evidence type="ECO:0000313" key="1">
    <source>
        <dbReference type="EMBL" id="KFD63132.1"/>
    </source>
</evidence>
<accession>A0A085N1E7</accession>
<protein>
    <submittedName>
        <fullName evidence="2">Uncharacterized protein</fullName>
    </submittedName>
</protein>
<organism evidence="2">
    <name type="scientific">Trichuris suis</name>
    <name type="common">pig whipworm</name>
    <dbReference type="NCBI Taxonomy" id="68888"/>
    <lineage>
        <taxon>Eukaryota</taxon>
        <taxon>Metazoa</taxon>
        <taxon>Ecdysozoa</taxon>
        <taxon>Nematoda</taxon>
        <taxon>Enoplea</taxon>
        <taxon>Dorylaimia</taxon>
        <taxon>Trichinellida</taxon>
        <taxon>Trichuridae</taxon>
        <taxon>Trichuris</taxon>
    </lineage>
</organism>
<dbReference type="EMBL" id="KL367576">
    <property type="protein sequence ID" value="KFD63293.1"/>
    <property type="molecule type" value="Genomic_DNA"/>
</dbReference>
<dbReference type="EMBL" id="KL367580">
    <property type="protein sequence ID" value="KFD63132.1"/>
    <property type="molecule type" value="Genomic_DNA"/>
</dbReference>
<gene>
    <name evidence="2" type="ORF">M514_24473</name>
    <name evidence="1" type="ORF">M514_24719</name>
</gene>